<accession>A0ABV9Y657</accession>
<comment type="caution">
    <text evidence="2">The sequence shown here is derived from an EMBL/GenBank/DDBJ whole genome shotgun (WGS) entry which is preliminary data.</text>
</comment>
<reference evidence="3" key="1">
    <citation type="journal article" date="2019" name="Int. J. Syst. Evol. Microbiol.">
        <title>The Global Catalogue of Microorganisms (GCM) 10K type strain sequencing project: providing services to taxonomists for standard genome sequencing and annotation.</title>
        <authorList>
            <consortium name="The Broad Institute Genomics Platform"/>
            <consortium name="The Broad Institute Genome Sequencing Center for Infectious Disease"/>
            <person name="Wu L."/>
            <person name="Ma J."/>
        </authorList>
    </citation>
    <scope>NUCLEOTIDE SEQUENCE [LARGE SCALE GENOMIC DNA]</scope>
    <source>
        <strain evidence="3">KCTC 12848</strain>
    </source>
</reference>
<name>A0ABV9Y657_9PSEU</name>
<feature type="signal peptide" evidence="1">
    <location>
        <begin position="1"/>
        <end position="26"/>
    </location>
</feature>
<evidence type="ECO:0000313" key="3">
    <source>
        <dbReference type="Proteomes" id="UP001595833"/>
    </source>
</evidence>
<evidence type="ECO:0000313" key="2">
    <source>
        <dbReference type="EMBL" id="MFC5058190.1"/>
    </source>
</evidence>
<dbReference type="RefSeq" id="WP_344037652.1">
    <property type="nucleotide sequence ID" value="NZ_BAAAKE010000008.1"/>
</dbReference>
<gene>
    <name evidence="2" type="ORF">ACFPFM_31140</name>
</gene>
<protein>
    <submittedName>
        <fullName evidence="2">Uncharacterized protein</fullName>
    </submittedName>
</protein>
<organism evidence="2 3">
    <name type="scientific">Saccharothrix xinjiangensis</name>
    <dbReference type="NCBI Taxonomy" id="204798"/>
    <lineage>
        <taxon>Bacteria</taxon>
        <taxon>Bacillati</taxon>
        <taxon>Actinomycetota</taxon>
        <taxon>Actinomycetes</taxon>
        <taxon>Pseudonocardiales</taxon>
        <taxon>Pseudonocardiaceae</taxon>
        <taxon>Saccharothrix</taxon>
    </lineage>
</organism>
<keyword evidence="3" id="KW-1185">Reference proteome</keyword>
<proteinExistence type="predicted"/>
<dbReference type="Proteomes" id="UP001595833">
    <property type="component" value="Unassembled WGS sequence"/>
</dbReference>
<evidence type="ECO:0000256" key="1">
    <source>
        <dbReference type="SAM" id="SignalP"/>
    </source>
</evidence>
<dbReference type="InterPro" id="IPR036379">
    <property type="entry name" value="A-amylase_inhib_sf"/>
</dbReference>
<feature type="chain" id="PRO_5047107182" evidence="1">
    <location>
        <begin position="27"/>
        <end position="119"/>
    </location>
</feature>
<sequence>MLKIVKVLLGLTALFGVSLLSVPAAVAEPASPSAVAVAGDVASDVAVADSGTLGTLPSCADYDHSGQRAWVTNNCSYVVHAKIIWAFASDTACTRLSANGGWLTSERSGLARFDGAVSC</sequence>
<dbReference type="Gene3D" id="2.60.40.20">
    <property type="entry name" value="Alpha-amylase inhibitor"/>
    <property type="match status" value="1"/>
</dbReference>
<keyword evidence="1" id="KW-0732">Signal</keyword>
<dbReference type="EMBL" id="JBHSJB010000031">
    <property type="protein sequence ID" value="MFC5058190.1"/>
    <property type="molecule type" value="Genomic_DNA"/>
</dbReference>